<accession>A0A4R0MMM0</accession>
<evidence type="ECO:0000256" key="8">
    <source>
        <dbReference type="ARBA" id="ARBA00023170"/>
    </source>
</evidence>
<keyword evidence="3 10" id="KW-1134">Transmembrane beta strand</keyword>
<evidence type="ECO:0000256" key="9">
    <source>
        <dbReference type="ARBA" id="ARBA00023237"/>
    </source>
</evidence>
<comment type="similarity">
    <text evidence="10 11">Belongs to the TonB-dependent receptor family.</text>
</comment>
<feature type="domain" description="TonB-dependent receptor-like beta-barrel" evidence="13">
    <location>
        <begin position="485"/>
        <end position="1074"/>
    </location>
</feature>
<dbReference type="InterPro" id="IPR000531">
    <property type="entry name" value="Beta-barrel_TonB"/>
</dbReference>
<evidence type="ECO:0000256" key="4">
    <source>
        <dbReference type="ARBA" id="ARBA00022692"/>
    </source>
</evidence>
<dbReference type="PANTHER" id="PTHR30069:SF29">
    <property type="entry name" value="HEMOGLOBIN AND HEMOGLOBIN-HAPTOGLOBIN-BINDING PROTEIN 1-RELATED"/>
    <property type="match status" value="1"/>
</dbReference>
<dbReference type="AlphaFoldDB" id="A0A4R0MMM0"/>
<evidence type="ECO:0000313" key="15">
    <source>
        <dbReference type="EMBL" id="TCC87853.1"/>
    </source>
</evidence>
<dbReference type="SUPFAM" id="SSF49464">
    <property type="entry name" value="Carboxypeptidase regulatory domain-like"/>
    <property type="match status" value="1"/>
</dbReference>
<organism evidence="15 16">
    <name type="scientific">Pedobacter hiemivivus</name>
    <dbReference type="NCBI Taxonomy" id="2530454"/>
    <lineage>
        <taxon>Bacteria</taxon>
        <taxon>Pseudomonadati</taxon>
        <taxon>Bacteroidota</taxon>
        <taxon>Sphingobacteriia</taxon>
        <taxon>Sphingobacteriales</taxon>
        <taxon>Sphingobacteriaceae</taxon>
        <taxon>Pedobacter</taxon>
    </lineage>
</organism>
<dbReference type="GO" id="GO:0044718">
    <property type="term" value="P:siderophore transmembrane transport"/>
    <property type="evidence" value="ECO:0007669"/>
    <property type="project" value="TreeGrafter"/>
</dbReference>
<evidence type="ECO:0000256" key="5">
    <source>
        <dbReference type="ARBA" id="ARBA00022729"/>
    </source>
</evidence>
<evidence type="ECO:0000256" key="2">
    <source>
        <dbReference type="ARBA" id="ARBA00022448"/>
    </source>
</evidence>
<dbReference type="SUPFAM" id="SSF56935">
    <property type="entry name" value="Porins"/>
    <property type="match status" value="1"/>
</dbReference>
<evidence type="ECO:0000259" key="13">
    <source>
        <dbReference type="Pfam" id="PF00593"/>
    </source>
</evidence>
<evidence type="ECO:0000256" key="1">
    <source>
        <dbReference type="ARBA" id="ARBA00004571"/>
    </source>
</evidence>
<keyword evidence="8" id="KW-0675">Receptor</keyword>
<dbReference type="Pfam" id="PF07715">
    <property type="entry name" value="Plug"/>
    <property type="match status" value="1"/>
</dbReference>
<evidence type="ECO:0000256" key="3">
    <source>
        <dbReference type="ARBA" id="ARBA00022452"/>
    </source>
</evidence>
<dbReference type="InterPro" id="IPR037066">
    <property type="entry name" value="Plug_dom_sf"/>
</dbReference>
<keyword evidence="7 10" id="KW-0472">Membrane</keyword>
<dbReference type="Gene3D" id="2.40.170.20">
    <property type="entry name" value="TonB-dependent receptor, beta-barrel domain"/>
    <property type="match status" value="1"/>
</dbReference>
<dbReference type="Proteomes" id="UP000291117">
    <property type="component" value="Unassembled WGS sequence"/>
</dbReference>
<dbReference type="NCBIfam" id="TIGR04057">
    <property type="entry name" value="SusC_RagA_signa"/>
    <property type="match status" value="1"/>
</dbReference>
<feature type="domain" description="TonB-dependent receptor plug" evidence="14">
    <location>
        <begin position="227"/>
        <end position="347"/>
    </location>
</feature>
<evidence type="ECO:0000313" key="16">
    <source>
        <dbReference type="Proteomes" id="UP000291117"/>
    </source>
</evidence>
<dbReference type="EMBL" id="SJSM01000022">
    <property type="protein sequence ID" value="TCC87853.1"/>
    <property type="molecule type" value="Genomic_DNA"/>
</dbReference>
<dbReference type="PROSITE" id="PS52016">
    <property type="entry name" value="TONB_DEPENDENT_REC_3"/>
    <property type="match status" value="1"/>
</dbReference>
<dbReference type="GO" id="GO:0015344">
    <property type="term" value="F:siderophore uptake transmembrane transporter activity"/>
    <property type="evidence" value="ECO:0007669"/>
    <property type="project" value="TreeGrafter"/>
</dbReference>
<evidence type="ECO:0000256" key="12">
    <source>
        <dbReference type="SAM" id="Phobius"/>
    </source>
</evidence>
<dbReference type="InterPro" id="IPR023997">
    <property type="entry name" value="TonB-dep_OMP_SusC/RagA_CS"/>
</dbReference>
<dbReference type="Pfam" id="PF13715">
    <property type="entry name" value="CarbopepD_reg_2"/>
    <property type="match status" value="1"/>
</dbReference>
<gene>
    <name evidence="15" type="ORF">EZ444_22240</name>
</gene>
<feature type="transmembrane region" description="Helical" evidence="12">
    <location>
        <begin position="21"/>
        <end position="39"/>
    </location>
</feature>
<evidence type="ECO:0000256" key="6">
    <source>
        <dbReference type="ARBA" id="ARBA00023077"/>
    </source>
</evidence>
<dbReference type="RefSeq" id="WP_131611486.1">
    <property type="nucleotide sequence ID" value="NZ_SJSM01000022.1"/>
</dbReference>
<keyword evidence="5" id="KW-0732">Signal</keyword>
<dbReference type="NCBIfam" id="TIGR04056">
    <property type="entry name" value="OMP_RagA_SusC"/>
    <property type="match status" value="1"/>
</dbReference>
<comment type="caution">
    <text evidence="15">The sequence shown here is derived from an EMBL/GenBank/DDBJ whole genome shotgun (WGS) entry which is preliminary data.</text>
</comment>
<name>A0A4R0MMM0_9SPHI</name>
<dbReference type="InterPro" id="IPR012910">
    <property type="entry name" value="Plug_dom"/>
</dbReference>
<keyword evidence="9 10" id="KW-0998">Cell outer membrane</keyword>
<keyword evidence="4 10" id="KW-0812">Transmembrane</keyword>
<dbReference type="InterPro" id="IPR008969">
    <property type="entry name" value="CarboxyPept-like_regulatory"/>
</dbReference>
<dbReference type="PANTHER" id="PTHR30069">
    <property type="entry name" value="TONB-DEPENDENT OUTER MEMBRANE RECEPTOR"/>
    <property type="match status" value="1"/>
</dbReference>
<evidence type="ECO:0000256" key="11">
    <source>
        <dbReference type="RuleBase" id="RU003357"/>
    </source>
</evidence>
<evidence type="ECO:0000256" key="7">
    <source>
        <dbReference type="ARBA" id="ARBA00023136"/>
    </source>
</evidence>
<proteinExistence type="inferred from homology"/>
<comment type="subcellular location">
    <subcellularLocation>
        <location evidence="1 10">Cell outer membrane</location>
        <topology evidence="1 10">Multi-pass membrane protein</topology>
    </subcellularLocation>
</comment>
<dbReference type="InterPro" id="IPR036942">
    <property type="entry name" value="Beta-barrel_TonB_sf"/>
</dbReference>
<sequence length="1107" mass="122707">MYKINFMNRDALMNGIHKTFFIMRLIIIIILIAVIQLSAKDSNGQKLTYNKNNATIREIFKEIKRQTGYNVIWYEGKLNSHMPIDVNFYNTPLNQVLDNVLDGRSVTYQIIGKAIVVKAGEPAFRDNVISTLATIDVRGRVLDENNDPLVGAVVKVKGGSASTSTNLAGEFLLRNVDEKAILVISFVGYVTKEAKAAKRIEFIKLTPSNDKLEEVEINAGYYKVTERERTGSISRITSKDIEKQPVNNVLAAMQANIPGIQIVQTTGVPGGGFTVQIRGRNSIAQGSNPFYMVDGIPFNATSLAGAAGITANANPIANINPNDIESIEVLKDADATAIYGSRGANGVILITTKKGKSGKTITSISMNQGISRVGKMMDFMNTQQYLEMRNEAYFINDKLTNSSPIYASQYDINGTWDQNKYTNWQKELIGSSAPLTNIQATSSGGTNNITYLMGANYFREGTVFSKDQSYKRASSNLNLQYTSDNKKLNISLGANYSQINSNLLLNDLTSFITLPPNYPNLLTNDGLLNWGNNTMNVNPMAQLQKQFEAKTNNLIGHAQISYKIISDLRIQSTIGYNLTTRKEFDSQPLATYNPANNPGPAQRVSVFRDNSADNWNIEAQADYNKKIGLSTFSALAGLTFQEGMRDQQAVTGSGYASDALMRNIASASVFSTSASFAQYRYTAVFGRLNYNYNSKYLINATARRDGSSRFGPENRFANFGALGAAWLISEESLIKKYLSFISFLKLRGSYGITGNDQINDYGYLELWRPTVGSYQNQATISPSSISNPTYAWELNKKAELGLETGFFNNRLELSINYYSNRSSNLLVSTSLPRTTGFSGITDNLPAKVSNEGWEYDFSSQNINNAVFKWNTSFNLTIPKNKLISFPNIAATSYNSQYAVGEPLSILKLYDTFVDPITGLYQVDDFNEDGIVDNKDKHINVFVGRRYYGGIQNSFSYKGFSFDFLFQFVKQTGKSLLSGLRNTGSFSVGIPGRNQPSFLVDRWTFNQNTSIYQKYSTLSSADVSNLNATSFGSYGTEDASFIRLKNVSLSYTVPEKISQRLKIGSTKFFLQGQNLLTITKYKGLDPETLSIANLPTLQIFIIGIQITL</sequence>
<dbReference type="GO" id="GO:0009279">
    <property type="term" value="C:cell outer membrane"/>
    <property type="evidence" value="ECO:0007669"/>
    <property type="project" value="UniProtKB-SubCell"/>
</dbReference>
<dbReference type="Gene3D" id="2.60.40.1120">
    <property type="entry name" value="Carboxypeptidase-like, regulatory domain"/>
    <property type="match status" value="1"/>
</dbReference>
<keyword evidence="2 10" id="KW-0813">Transport</keyword>
<dbReference type="InterPro" id="IPR023996">
    <property type="entry name" value="TonB-dep_OMP_SusC/RagA"/>
</dbReference>
<evidence type="ECO:0000256" key="10">
    <source>
        <dbReference type="PROSITE-ProRule" id="PRU01360"/>
    </source>
</evidence>
<keyword evidence="6 11" id="KW-0798">TonB box</keyword>
<dbReference type="InterPro" id="IPR039426">
    <property type="entry name" value="TonB-dep_rcpt-like"/>
</dbReference>
<keyword evidence="12" id="KW-1133">Transmembrane helix</keyword>
<keyword evidence="16" id="KW-1185">Reference proteome</keyword>
<evidence type="ECO:0000259" key="14">
    <source>
        <dbReference type="Pfam" id="PF07715"/>
    </source>
</evidence>
<dbReference type="Gene3D" id="2.170.130.10">
    <property type="entry name" value="TonB-dependent receptor, plug domain"/>
    <property type="match status" value="1"/>
</dbReference>
<reference evidence="15 16" key="1">
    <citation type="submission" date="2019-02" db="EMBL/GenBank/DDBJ databases">
        <title>Pedobacter sp. RP-3-8 sp. nov., isolated from Arctic soil.</title>
        <authorList>
            <person name="Dahal R.H."/>
        </authorList>
    </citation>
    <scope>NUCLEOTIDE SEQUENCE [LARGE SCALE GENOMIC DNA]</scope>
    <source>
        <strain evidence="15 16">RP-3-8</strain>
    </source>
</reference>
<dbReference type="OrthoDB" id="9768177at2"/>
<protein>
    <submittedName>
        <fullName evidence="15">SusC/RagA family TonB-linked outer membrane protein</fullName>
    </submittedName>
</protein>
<dbReference type="Pfam" id="PF00593">
    <property type="entry name" value="TonB_dep_Rec_b-barrel"/>
    <property type="match status" value="1"/>
</dbReference>